<gene>
    <name evidence="1" type="ordered locus">Pden_0393</name>
</gene>
<dbReference type="EMBL" id="CP000489">
    <property type="protein sequence ID" value="ABL68507.1"/>
    <property type="molecule type" value="Genomic_DNA"/>
</dbReference>
<dbReference type="EnsemblBacteria" id="ABL68507">
    <property type="protein sequence ID" value="ABL68507"/>
    <property type="gene ID" value="Pden_0393"/>
</dbReference>
<organism evidence="1 2">
    <name type="scientific">Paracoccus denitrificans (strain Pd 1222)</name>
    <dbReference type="NCBI Taxonomy" id="318586"/>
    <lineage>
        <taxon>Bacteria</taxon>
        <taxon>Pseudomonadati</taxon>
        <taxon>Pseudomonadota</taxon>
        <taxon>Alphaproteobacteria</taxon>
        <taxon>Rhodobacterales</taxon>
        <taxon>Paracoccaceae</taxon>
        <taxon>Paracoccus</taxon>
    </lineage>
</organism>
<dbReference type="HOGENOM" id="CLU_139757_0_0_5"/>
<dbReference type="STRING" id="318586.Pden_0393"/>
<dbReference type="eggNOG" id="ENOG5033HHH">
    <property type="taxonomic scope" value="Bacteria"/>
</dbReference>
<reference evidence="2" key="1">
    <citation type="submission" date="2006-12" db="EMBL/GenBank/DDBJ databases">
        <title>Complete sequence of chromosome 1 of Paracoccus denitrificans PD1222.</title>
        <authorList>
            <person name="Copeland A."/>
            <person name="Lucas S."/>
            <person name="Lapidus A."/>
            <person name="Barry K."/>
            <person name="Detter J.C."/>
            <person name="Glavina del Rio T."/>
            <person name="Hammon N."/>
            <person name="Israni S."/>
            <person name="Dalin E."/>
            <person name="Tice H."/>
            <person name="Pitluck S."/>
            <person name="Munk A.C."/>
            <person name="Brettin T."/>
            <person name="Bruce D."/>
            <person name="Han C."/>
            <person name="Tapia R."/>
            <person name="Gilna P."/>
            <person name="Schmutz J."/>
            <person name="Larimer F."/>
            <person name="Land M."/>
            <person name="Hauser L."/>
            <person name="Kyrpides N."/>
            <person name="Lykidis A."/>
            <person name="Spiro S."/>
            <person name="Richardson D.J."/>
            <person name="Moir J.W.B."/>
            <person name="Ferguson S.J."/>
            <person name="van Spanning R.J.M."/>
            <person name="Richardson P."/>
        </authorList>
    </citation>
    <scope>NUCLEOTIDE SEQUENCE [LARGE SCALE GENOMIC DNA]</scope>
    <source>
        <strain evidence="2">Pd 1222</strain>
    </source>
</reference>
<keyword evidence="2" id="KW-1185">Reference proteome</keyword>
<evidence type="ECO:0000313" key="2">
    <source>
        <dbReference type="Proteomes" id="UP000000361"/>
    </source>
</evidence>
<dbReference type="Proteomes" id="UP000000361">
    <property type="component" value="Chromosome 1"/>
</dbReference>
<dbReference type="KEGG" id="pde:Pden_0393"/>
<protein>
    <submittedName>
        <fullName evidence="1">Uncharacterized protein</fullName>
    </submittedName>
</protein>
<evidence type="ECO:0000313" key="1">
    <source>
        <dbReference type="EMBL" id="ABL68507.1"/>
    </source>
</evidence>
<accession>A1AZ13</accession>
<dbReference type="AlphaFoldDB" id="A1AZ13"/>
<proteinExistence type="predicted"/>
<name>A1AZ13_PARDP</name>
<sequence>MTGKHCSPVIACPALLDFLAYARSLEGRWIMQNKAILIVGPLLFAACTASDNYSEIIARSTPPGAALKAEIVAGAKELIYDPASIRDAEISNVATLPDGLQGVCVRADSKDVSGRYLGLHSIGIPIRDGKIAGGSLDHPLCDRADIQWQPFPELERLPGA</sequence>